<dbReference type="PANTHER" id="PTHR12086:SF9">
    <property type="entry name" value="EF-HAND DOMAIN-CONTAINING PROTEIN 1"/>
    <property type="match status" value="1"/>
</dbReference>
<dbReference type="InterPro" id="IPR040193">
    <property type="entry name" value="EFHC1/EFHC2/EFHB"/>
</dbReference>
<evidence type="ECO:0000313" key="9">
    <source>
        <dbReference type="EMBL" id="CAK9197766.1"/>
    </source>
</evidence>
<dbReference type="Gene3D" id="2.30.29.170">
    <property type="match status" value="3"/>
</dbReference>
<evidence type="ECO:0000313" key="10">
    <source>
        <dbReference type="Proteomes" id="UP001497512"/>
    </source>
</evidence>
<keyword evidence="6" id="KW-0966">Cell projection</keyword>
<feature type="compositionally biased region" description="Pro residues" evidence="7">
    <location>
        <begin position="588"/>
        <end position="597"/>
    </location>
</feature>
<feature type="domain" description="DM10" evidence="8">
    <location>
        <begin position="219"/>
        <end position="339"/>
    </location>
</feature>
<dbReference type="PANTHER" id="PTHR12086">
    <property type="entry name" value="EF-HAND DOMAIN C-TERMINAL CONTAINING PROTEIN"/>
    <property type="match status" value="1"/>
</dbReference>
<comment type="subcellular location">
    <subcellularLocation>
        <location evidence="1">Cell projection</location>
        <location evidence="1">Cilium</location>
    </subcellularLocation>
    <subcellularLocation>
        <location evidence="2">Cytoplasm</location>
        <location evidence="2">Cytoskeleton</location>
    </subcellularLocation>
</comment>
<evidence type="ECO:0000256" key="2">
    <source>
        <dbReference type="ARBA" id="ARBA00004245"/>
    </source>
</evidence>
<accession>A0ABP0TJG7</accession>
<dbReference type="InterPro" id="IPR006602">
    <property type="entry name" value="DM10_dom"/>
</dbReference>
<keyword evidence="10" id="KW-1185">Reference proteome</keyword>
<evidence type="ECO:0000256" key="4">
    <source>
        <dbReference type="ARBA" id="ARBA00022737"/>
    </source>
</evidence>
<organism evidence="9 10">
    <name type="scientific">Sphagnum troendelagicum</name>
    <dbReference type="NCBI Taxonomy" id="128251"/>
    <lineage>
        <taxon>Eukaryota</taxon>
        <taxon>Viridiplantae</taxon>
        <taxon>Streptophyta</taxon>
        <taxon>Embryophyta</taxon>
        <taxon>Bryophyta</taxon>
        <taxon>Sphagnophytina</taxon>
        <taxon>Sphagnopsida</taxon>
        <taxon>Sphagnales</taxon>
        <taxon>Sphagnaceae</taxon>
        <taxon>Sphagnum</taxon>
    </lineage>
</organism>
<sequence>MELPAYTFCHPPEQPRRKSQSLNFSEDGFPEVRQLGRKKEFPVNDTQENYDNAGACHGCVTQSSGPQPIWLKYDRQVLRFYAWFKEQVDERVEENHRHRRCTIYFYLSDGNIHISEPKERNSGLMQGMFLKKQKVPNGVGGWIEVPDFHLGKDICIFGHTYHIVGCDAFTKRYLMKHRLPVGEEEPWPGEPLEEYRQHTRHVFTKKVKEYALRQFLDLDGKVLRFFCVWDDRQVPYGERRPYVLNYFLGDDTIEILEITERNNGRMPWPKLIRRQKLPKLTPNELLSSKNIAGVLTAKPKETYYRDTDLHIGSYIRIFDRDMLIHDVDEFTRNYYQKKYGYTEDMLEAVNVQEEGPILARMPMPEHNGFGSEADSYMNCISLIPKAPLKDFYKFIFKDGKNMCFSCKLVEDATHKLSVVDKTRDMIFVYYMSDDTVSVFEPPARNSGISSGRYLQRMEAPRVPGTKRSYRPSDCYMGQQLHLHGRIFELIQADEWTLKYMEADPKQFPLANFNYVSSKIKGQIAKLPIEKKTELKEKIPPLDPLPKTPPKNPCSPPPPISPCGEKCKDFTSPQTPPIGPCEKKDKDPISPPKWPTSPPKSLSKSPKGKMEPLQTILARCGIIVTKQEIHTLERYSMRNKDNFPDIYSIVRSFF</sequence>
<evidence type="ECO:0000256" key="3">
    <source>
        <dbReference type="ARBA" id="ARBA00022490"/>
    </source>
</evidence>
<dbReference type="PROSITE" id="PS51336">
    <property type="entry name" value="DM10"/>
    <property type="match status" value="3"/>
</dbReference>
<dbReference type="Proteomes" id="UP001497512">
    <property type="component" value="Chromosome 11"/>
</dbReference>
<keyword evidence="4" id="KW-0677">Repeat</keyword>
<evidence type="ECO:0000256" key="7">
    <source>
        <dbReference type="SAM" id="MobiDB-lite"/>
    </source>
</evidence>
<evidence type="ECO:0000259" key="8">
    <source>
        <dbReference type="PROSITE" id="PS51336"/>
    </source>
</evidence>
<keyword evidence="3" id="KW-0963">Cytoplasm</keyword>
<feature type="compositionally biased region" description="Pro residues" evidence="7">
    <location>
        <begin position="540"/>
        <end position="560"/>
    </location>
</feature>
<feature type="domain" description="DM10" evidence="8">
    <location>
        <begin position="398"/>
        <end position="504"/>
    </location>
</feature>
<proteinExistence type="predicted"/>
<gene>
    <name evidence="9" type="ORF">CSSPTR1EN2_LOCUS4138</name>
</gene>
<evidence type="ECO:0000256" key="6">
    <source>
        <dbReference type="ARBA" id="ARBA00023273"/>
    </source>
</evidence>
<reference evidence="9" key="1">
    <citation type="submission" date="2024-02" db="EMBL/GenBank/DDBJ databases">
        <authorList>
            <consortium name="ELIXIR-Norway"/>
            <consortium name="Elixir Norway"/>
        </authorList>
    </citation>
    <scope>NUCLEOTIDE SEQUENCE</scope>
</reference>
<dbReference type="EMBL" id="OZ019903">
    <property type="protein sequence ID" value="CAK9197766.1"/>
    <property type="molecule type" value="Genomic_DNA"/>
</dbReference>
<protein>
    <recommendedName>
        <fullName evidence="8">DM10 domain-containing protein</fullName>
    </recommendedName>
</protein>
<evidence type="ECO:0000256" key="5">
    <source>
        <dbReference type="ARBA" id="ARBA00023212"/>
    </source>
</evidence>
<feature type="region of interest" description="Disordered" evidence="7">
    <location>
        <begin position="538"/>
        <end position="609"/>
    </location>
</feature>
<name>A0ABP0TJG7_9BRYO</name>
<dbReference type="Pfam" id="PF06565">
    <property type="entry name" value="DM10_dom"/>
    <property type="match status" value="3"/>
</dbReference>
<dbReference type="SMART" id="SM00676">
    <property type="entry name" value="DM10"/>
    <property type="match status" value="3"/>
</dbReference>
<keyword evidence="5" id="KW-0206">Cytoskeleton</keyword>
<feature type="domain" description="DM10" evidence="8">
    <location>
        <begin position="74"/>
        <end position="178"/>
    </location>
</feature>
<evidence type="ECO:0000256" key="1">
    <source>
        <dbReference type="ARBA" id="ARBA00004138"/>
    </source>
</evidence>